<dbReference type="HOGENOM" id="CLU_2350781_0_0_1"/>
<evidence type="ECO:0000313" key="2">
    <source>
        <dbReference type="EnsemblPlants" id="PGSC0003DMT400093786"/>
    </source>
</evidence>
<name>M1DSP7_SOLTU</name>
<evidence type="ECO:0000313" key="3">
    <source>
        <dbReference type="Proteomes" id="UP000011115"/>
    </source>
</evidence>
<dbReference type="Proteomes" id="UP000011115">
    <property type="component" value="Unassembled WGS sequence"/>
</dbReference>
<protein>
    <submittedName>
        <fullName evidence="2">Uncharacterized protein</fullName>
    </submittedName>
</protein>
<dbReference type="EnsemblPlants" id="PGSC0003DMT400093786">
    <property type="protein sequence ID" value="PGSC0003DMT400093786"/>
    <property type="gene ID" value="PGSC0003DMG400043357"/>
</dbReference>
<feature type="region of interest" description="Disordered" evidence="1">
    <location>
        <begin position="1"/>
        <end position="53"/>
    </location>
</feature>
<dbReference type="InParanoid" id="M1DSP7"/>
<sequence length="97" mass="10563">MIPCNSDPTSAEGLPPRRGQAAKSKIQENTGPLSCQGRPDAAKATTPQHGKLARQNVNNAKFYFLLLPEIPRLDVYHPETLQKASPSLGKKEEDILA</sequence>
<dbReference type="AlphaFoldDB" id="M1DSP7"/>
<proteinExistence type="predicted"/>
<dbReference type="Gramene" id="PGSC0003DMT400093786">
    <property type="protein sequence ID" value="PGSC0003DMT400093786"/>
    <property type="gene ID" value="PGSC0003DMG400043357"/>
</dbReference>
<organism evidence="2 3">
    <name type="scientific">Solanum tuberosum</name>
    <name type="common">Potato</name>
    <dbReference type="NCBI Taxonomy" id="4113"/>
    <lineage>
        <taxon>Eukaryota</taxon>
        <taxon>Viridiplantae</taxon>
        <taxon>Streptophyta</taxon>
        <taxon>Embryophyta</taxon>
        <taxon>Tracheophyta</taxon>
        <taxon>Spermatophyta</taxon>
        <taxon>Magnoliopsida</taxon>
        <taxon>eudicotyledons</taxon>
        <taxon>Gunneridae</taxon>
        <taxon>Pentapetalae</taxon>
        <taxon>asterids</taxon>
        <taxon>lamiids</taxon>
        <taxon>Solanales</taxon>
        <taxon>Solanaceae</taxon>
        <taxon>Solanoideae</taxon>
        <taxon>Solaneae</taxon>
        <taxon>Solanum</taxon>
    </lineage>
</organism>
<evidence type="ECO:0000256" key="1">
    <source>
        <dbReference type="SAM" id="MobiDB-lite"/>
    </source>
</evidence>
<accession>M1DSP7</accession>
<reference evidence="2" key="2">
    <citation type="submission" date="2015-06" db="UniProtKB">
        <authorList>
            <consortium name="EnsemblPlants"/>
        </authorList>
    </citation>
    <scope>IDENTIFICATION</scope>
    <source>
        <strain evidence="2">DM1-3 516 R44</strain>
    </source>
</reference>
<reference evidence="3" key="1">
    <citation type="journal article" date="2011" name="Nature">
        <title>Genome sequence and analysis of the tuber crop potato.</title>
        <authorList>
            <consortium name="The Potato Genome Sequencing Consortium"/>
        </authorList>
    </citation>
    <scope>NUCLEOTIDE SEQUENCE [LARGE SCALE GENOMIC DNA]</scope>
    <source>
        <strain evidence="3">cv. DM1-3 516 R44</strain>
    </source>
</reference>
<keyword evidence="3" id="KW-1185">Reference proteome</keyword>
<dbReference type="PaxDb" id="4113-PGSC0003DMT400093786"/>